<reference evidence="2" key="1">
    <citation type="submission" date="2025-08" db="UniProtKB">
        <authorList>
            <consortium name="Ensembl"/>
        </authorList>
    </citation>
    <scope>IDENTIFICATION</scope>
</reference>
<evidence type="ECO:0000313" key="2">
    <source>
        <dbReference type="Ensembl" id="ENSPKIP00000015927.1"/>
    </source>
</evidence>
<feature type="transmembrane region" description="Helical" evidence="1">
    <location>
        <begin position="16"/>
        <end position="41"/>
    </location>
</feature>
<keyword evidence="3" id="KW-1185">Reference proteome</keyword>
<dbReference type="Proteomes" id="UP000261540">
    <property type="component" value="Unplaced"/>
</dbReference>
<dbReference type="AlphaFoldDB" id="A0A3B3RB62"/>
<organism evidence="2 3">
    <name type="scientific">Paramormyrops kingsleyae</name>
    <dbReference type="NCBI Taxonomy" id="1676925"/>
    <lineage>
        <taxon>Eukaryota</taxon>
        <taxon>Metazoa</taxon>
        <taxon>Chordata</taxon>
        <taxon>Craniata</taxon>
        <taxon>Vertebrata</taxon>
        <taxon>Euteleostomi</taxon>
        <taxon>Actinopterygii</taxon>
        <taxon>Neopterygii</taxon>
        <taxon>Teleostei</taxon>
        <taxon>Osteoglossocephala</taxon>
        <taxon>Osteoglossomorpha</taxon>
        <taxon>Osteoglossiformes</taxon>
        <taxon>Mormyridae</taxon>
        <taxon>Paramormyrops</taxon>
    </lineage>
</organism>
<keyword evidence="1" id="KW-0812">Transmembrane</keyword>
<evidence type="ECO:0000256" key="1">
    <source>
        <dbReference type="SAM" id="Phobius"/>
    </source>
</evidence>
<reference evidence="2" key="2">
    <citation type="submission" date="2025-09" db="UniProtKB">
        <authorList>
            <consortium name="Ensembl"/>
        </authorList>
    </citation>
    <scope>IDENTIFICATION</scope>
</reference>
<keyword evidence="1" id="KW-0472">Membrane</keyword>
<name>A0A3B3RB62_9TELE</name>
<proteinExistence type="predicted"/>
<dbReference type="Ensembl" id="ENSPKIT00000040406.1">
    <property type="protein sequence ID" value="ENSPKIP00000015927.1"/>
    <property type="gene ID" value="ENSPKIG00000002462.1"/>
</dbReference>
<evidence type="ECO:0000313" key="3">
    <source>
        <dbReference type="Proteomes" id="UP000261540"/>
    </source>
</evidence>
<protein>
    <submittedName>
        <fullName evidence="2">Uncharacterized protein</fullName>
    </submittedName>
</protein>
<sequence length="91" mass="10599">MKYEGLLGRFLPLLSSVWGVCQLCLFSLLLVLSLRVCWALLKYWRNARRLRCFALPRKRNWLLGHLGLVSDRLQADRSLGAARIQDTPTWQ</sequence>
<keyword evidence="1" id="KW-1133">Transmembrane helix</keyword>
<accession>A0A3B3RB62</accession>